<sequence>MQVYENEMKASGVPWKKISGTEENRLKSAIEYIDKYLIEKV</sequence>
<protein>
    <submittedName>
        <fullName evidence="1">Uncharacterized protein</fullName>
    </submittedName>
</protein>
<name>S7VVJ6_9FLAO</name>
<dbReference type="EMBL" id="ATMR01000040">
    <property type="protein sequence ID" value="EPR74265.1"/>
    <property type="molecule type" value="Genomic_DNA"/>
</dbReference>
<organism evidence="1 2">
    <name type="scientific">Winogradskyella psychrotolerans RS-3</name>
    <dbReference type="NCBI Taxonomy" id="641526"/>
    <lineage>
        <taxon>Bacteria</taxon>
        <taxon>Pseudomonadati</taxon>
        <taxon>Bacteroidota</taxon>
        <taxon>Flavobacteriia</taxon>
        <taxon>Flavobacteriales</taxon>
        <taxon>Flavobacteriaceae</taxon>
        <taxon>Winogradskyella</taxon>
    </lineage>
</organism>
<dbReference type="AlphaFoldDB" id="S7VVJ6"/>
<accession>S7VVJ6</accession>
<dbReference type="Proteomes" id="UP000014962">
    <property type="component" value="Unassembled WGS sequence"/>
</dbReference>
<gene>
    <name evidence="1" type="ORF">ADIWIN_0722</name>
</gene>
<comment type="caution">
    <text evidence="1">The sequence shown here is derived from an EMBL/GenBank/DDBJ whole genome shotgun (WGS) entry which is preliminary data.</text>
</comment>
<evidence type="ECO:0000313" key="1">
    <source>
        <dbReference type="EMBL" id="EPR74265.1"/>
    </source>
</evidence>
<reference evidence="1 2" key="1">
    <citation type="journal article" date="2013" name="Genome Announc.">
        <title>Draft Genome Sequence of Winogradskyella psychrotolerans RS-3T, Isolated from the Marine Transect of Kongsfjorden, Ny-Alesund, Svalbard, Arctic Ocean.</title>
        <authorList>
            <person name="Kumar Pinnaka A."/>
            <person name="Ara S."/>
            <person name="Singh A."/>
            <person name="Shivaji S."/>
        </authorList>
    </citation>
    <scope>NUCLEOTIDE SEQUENCE [LARGE SCALE GENOMIC DNA]</scope>
    <source>
        <strain evidence="1 2">RS-3</strain>
    </source>
</reference>
<evidence type="ECO:0000313" key="2">
    <source>
        <dbReference type="Proteomes" id="UP000014962"/>
    </source>
</evidence>
<proteinExistence type="predicted"/>
<keyword evidence="2" id="KW-1185">Reference proteome</keyword>